<dbReference type="Proteomes" id="UP000027265">
    <property type="component" value="Unassembled WGS sequence"/>
</dbReference>
<feature type="compositionally biased region" description="Low complexity" evidence="6">
    <location>
        <begin position="228"/>
        <end position="250"/>
    </location>
</feature>
<dbReference type="GO" id="GO:0006888">
    <property type="term" value="P:endoplasmic reticulum to Golgi vesicle-mediated transport"/>
    <property type="evidence" value="ECO:0007669"/>
    <property type="project" value="InterPro"/>
</dbReference>
<name>A0A067QLE8_9AGAM</name>
<dbReference type="HOGENOM" id="CLU_058268_1_0_1"/>
<feature type="transmembrane region" description="Helical" evidence="7">
    <location>
        <begin position="90"/>
        <end position="119"/>
    </location>
</feature>
<dbReference type="GO" id="GO:0030134">
    <property type="term" value="C:COPII-coated ER to Golgi transport vesicle"/>
    <property type="evidence" value="ECO:0007669"/>
    <property type="project" value="TreeGrafter"/>
</dbReference>
<dbReference type="AlphaFoldDB" id="A0A067QLE8"/>
<keyword evidence="4 7" id="KW-1133">Transmembrane helix</keyword>
<evidence type="ECO:0000256" key="2">
    <source>
        <dbReference type="ARBA" id="ARBA00008096"/>
    </source>
</evidence>
<dbReference type="EMBL" id="KL197709">
    <property type="protein sequence ID" value="KDQ64352.1"/>
    <property type="molecule type" value="Genomic_DNA"/>
</dbReference>
<accession>A0A067QLE8</accession>
<evidence type="ECO:0000256" key="7">
    <source>
        <dbReference type="SAM" id="Phobius"/>
    </source>
</evidence>
<dbReference type="OrthoDB" id="28257at2759"/>
<organism evidence="8 9">
    <name type="scientific">Jaapia argillacea MUCL 33604</name>
    <dbReference type="NCBI Taxonomy" id="933084"/>
    <lineage>
        <taxon>Eukaryota</taxon>
        <taxon>Fungi</taxon>
        <taxon>Dikarya</taxon>
        <taxon>Basidiomycota</taxon>
        <taxon>Agaricomycotina</taxon>
        <taxon>Agaricomycetes</taxon>
        <taxon>Agaricomycetidae</taxon>
        <taxon>Jaapiales</taxon>
        <taxon>Jaapiaceae</taxon>
        <taxon>Jaapia</taxon>
    </lineage>
</organism>
<evidence type="ECO:0008006" key="10">
    <source>
        <dbReference type="Google" id="ProtNLM"/>
    </source>
</evidence>
<keyword evidence="5 7" id="KW-0472">Membrane</keyword>
<sequence length="337" mass="37189">MTVLYALSYGATVIAFAFVVLSLASGLLWLSELIEENSRYSKVIGQRGIYVIIFVHALLYFFDSLPLPQTIFSILCHVVYLQNFSHTWPIIYLTSVSFIASCCMVIIDHFLWFFYFAHLTQEARQRSQRMYRGPRPPQNAPGFAEIATFFGLCVWLAPLFLFLSLSANDNALPTFTGEPPTPSTPSKLTIPTTQQHTSLFKSIFKSLPLDTIPRIRPKRRETEGLIAPQSPTTRSAPSSPLLSSPHTSSLNNIPVSPLISPRFPRTPSGTSFGMGDDVFEEPSLIGSGSRNTPSSFTLSPPPRRSASAYVPASPVQNRRVGLGLRRTVSGKESGDGL</sequence>
<evidence type="ECO:0000256" key="4">
    <source>
        <dbReference type="ARBA" id="ARBA00022989"/>
    </source>
</evidence>
<feature type="region of interest" description="Disordered" evidence="6">
    <location>
        <begin position="213"/>
        <end position="337"/>
    </location>
</feature>
<protein>
    <recommendedName>
        <fullName evidence="10">DUF396-domain-containing protein</fullName>
    </recommendedName>
</protein>
<reference evidence="9" key="1">
    <citation type="journal article" date="2014" name="Proc. Natl. Acad. Sci. U.S.A.">
        <title>Extensive sampling of basidiomycete genomes demonstrates inadequacy of the white-rot/brown-rot paradigm for wood decay fungi.</title>
        <authorList>
            <person name="Riley R."/>
            <person name="Salamov A.A."/>
            <person name="Brown D.W."/>
            <person name="Nagy L.G."/>
            <person name="Floudas D."/>
            <person name="Held B.W."/>
            <person name="Levasseur A."/>
            <person name="Lombard V."/>
            <person name="Morin E."/>
            <person name="Otillar R."/>
            <person name="Lindquist E.A."/>
            <person name="Sun H."/>
            <person name="LaButti K.M."/>
            <person name="Schmutz J."/>
            <person name="Jabbour D."/>
            <person name="Luo H."/>
            <person name="Baker S.E."/>
            <person name="Pisabarro A.G."/>
            <person name="Walton J.D."/>
            <person name="Blanchette R.A."/>
            <person name="Henrissat B."/>
            <person name="Martin F."/>
            <person name="Cullen D."/>
            <person name="Hibbett D.S."/>
            <person name="Grigoriev I.V."/>
        </authorList>
    </citation>
    <scope>NUCLEOTIDE SEQUENCE [LARGE SCALE GENOMIC DNA]</scope>
    <source>
        <strain evidence="9">MUCL 33604</strain>
    </source>
</reference>
<proteinExistence type="inferred from homology"/>
<evidence type="ECO:0000256" key="1">
    <source>
        <dbReference type="ARBA" id="ARBA00004141"/>
    </source>
</evidence>
<dbReference type="InParanoid" id="A0A067QLE8"/>
<feature type="transmembrane region" description="Helical" evidence="7">
    <location>
        <begin position="43"/>
        <end position="62"/>
    </location>
</feature>
<dbReference type="PANTHER" id="PTHR13144:SF0">
    <property type="entry name" value="PROTEIN TEX261"/>
    <property type="match status" value="1"/>
</dbReference>
<evidence type="ECO:0000256" key="3">
    <source>
        <dbReference type="ARBA" id="ARBA00022692"/>
    </source>
</evidence>
<feature type="transmembrane region" description="Helical" evidence="7">
    <location>
        <begin position="6"/>
        <end position="31"/>
    </location>
</feature>
<feature type="compositionally biased region" description="Polar residues" evidence="6">
    <location>
        <begin position="286"/>
        <end position="298"/>
    </location>
</feature>
<dbReference type="PANTHER" id="PTHR13144">
    <property type="entry name" value="TEX261 PROTEIN"/>
    <property type="match status" value="1"/>
</dbReference>
<dbReference type="GO" id="GO:0005789">
    <property type="term" value="C:endoplasmic reticulum membrane"/>
    <property type="evidence" value="ECO:0007669"/>
    <property type="project" value="TreeGrafter"/>
</dbReference>
<feature type="transmembrane region" description="Helical" evidence="7">
    <location>
        <begin position="140"/>
        <end position="163"/>
    </location>
</feature>
<gene>
    <name evidence="8" type="ORF">JAAARDRAFT_187691</name>
</gene>
<dbReference type="Pfam" id="PF04148">
    <property type="entry name" value="Erv26"/>
    <property type="match status" value="1"/>
</dbReference>
<dbReference type="STRING" id="933084.A0A067QLE8"/>
<comment type="subcellular location">
    <subcellularLocation>
        <location evidence="1">Membrane</location>
        <topology evidence="1">Multi-pass membrane protein</topology>
    </subcellularLocation>
</comment>
<dbReference type="GO" id="GO:0000139">
    <property type="term" value="C:Golgi membrane"/>
    <property type="evidence" value="ECO:0007669"/>
    <property type="project" value="TreeGrafter"/>
</dbReference>
<dbReference type="InterPro" id="IPR007277">
    <property type="entry name" value="Svp26/Tex261"/>
</dbReference>
<dbReference type="FunCoup" id="A0A067QLE8">
    <property type="interactions" value="98"/>
</dbReference>
<keyword evidence="3 7" id="KW-0812">Transmembrane</keyword>
<comment type="similarity">
    <text evidence="2">Belongs to the SVP26 family.</text>
</comment>
<evidence type="ECO:0000256" key="6">
    <source>
        <dbReference type="SAM" id="MobiDB-lite"/>
    </source>
</evidence>
<evidence type="ECO:0000313" key="9">
    <source>
        <dbReference type="Proteomes" id="UP000027265"/>
    </source>
</evidence>
<evidence type="ECO:0000313" key="8">
    <source>
        <dbReference type="EMBL" id="KDQ64352.1"/>
    </source>
</evidence>
<dbReference type="GO" id="GO:0097020">
    <property type="term" value="F:COPII receptor activity"/>
    <property type="evidence" value="ECO:0007669"/>
    <property type="project" value="InterPro"/>
</dbReference>
<evidence type="ECO:0000256" key="5">
    <source>
        <dbReference type="ARBA" id="ARBA00023136"/>
    </source>
</evidence>
<keyword evidence="9" id="KW-1185">Reference proteome</keyword>